<dbReference type="EMBL" id="JMQM01000001">
    <property type="protein sequence ID" value="KFB10136.1"/>
    <property type="molecule type" value="Genomic_DNA"/>
</dbReference>
<keyword evidence="8" id="KW-1185">Reference proteome</keyword>
<dbReference type="InterPro" id="IPR019108">
    <property type="entry name" value="Caa3_assmbl_CtaG-rel"/>
</dbReference>
<feature type="transmembrane region" description="Helical" evidence="6">
    <location>
        <begin position="40"/>
        <end position="61"/>
    </location>
</feature>
<feature type="transmembrane region" description="Helical" evidence="6">
    <location>
        <begin position="73"/>
        <end position="95"/>
    </location>
</feature>
<feature type="transmembrane region" description="Helical" evidence="6">
    <location>
        <begin position="101"/>
        <end position="121"/>
    </location>
</feature>
<evidence type="ECO:0000256" key="2">
    <source>
        <dbReference type="ARBA" id="ARBA00022475"/>
    </source>
</evidence>
<evidence type="ECO:0000313" key="8">
    <source>
        <dbReference type="Proteomes" id="UP000053675"/>
    </source>
</evidence>
<keyword evidence="5 6" id="KW-0472">Membrane</keyword>
<proteinExistence type="predicted"/>
<evidence type="ECO:0000313" key="7">
    <source>
        <dbReference type="EMBL" id="KFB10136.1"/>
    </source>
</evidence>
<accession>A0A084UB00</accession>
<evidence type="ECO:0008006" key="9">
    <source>
        <dbReference type="Google" id="ProtNLM"/>
    </source>
</evidence>
<feature type="transmembrane region" description="Helical" evidence="6">
    <location>
        <begin position="133"/>
        <end position="157"/>
    </location>
</feature>
<protein>
    <recommendedName>
        <fullName evidence="9">Cytochrome c oxidase assembly protein</fullName>
    </recommendedName>
</protein>
<gene>
    <name evidence="7" type="ORF">EL18_01166</name>
</gene>
<comment type="subcellular location">
    <subcellularLocation>
        <location evidence="1">Cell membrane</location>
        <topology evidence="1">Multi-pass membrane protein</topology>
    </subcellularLocation>
</comment>
<dbReference type="eggNOG" id="COG3336">
    <property type="taxonomic scope" value="Bacteria"/>
</dbReference>
<dbReference type="OrthoDB" id="259025at2"/>
<comment type="caution">
    <text evidence="7">The sequence shown here is derived from an EMBL/GenBank/DDBJ whole genome shotgun (WGS) entry which is preliminary data.</text>
</comment>
<reference evidence="7 8" key="1">
    <citation type="submission" date="2014-05" db="EMBL/GenBank/DDBJ databases">
        <title>Draft Genome Sequence of Nitratireductor basaltis Strain UMTGB225, A Marine Bacterium Isolated from Green Barrel Tunicate.</title>
        <authorList>
            <person name="Gan H.Y."/>
        </authorList>
    </citation>
    <scope>NUCLEOTIDE SEQUENCE [LARGE SCALE GENOMIC DNA]</scope>
    <source>
        <strain evidence="7 8">UMTGB225</strain>
    </source>
</reference>
<keyword evidence="2" id="KW-1003">Cell membrane</keyword>
<evidence type="ECO:0000256" key="1">
    <source>
        <dbReference type="ARBA" id="ARBA00004651"/>
    </source>
</evidence>
<keyword evidence="3 6" id="KW-0812">Transmembrane</keyword>
<dbReference type="STRING" id="472175.EL18_01166"/>
<evidence type="ECO:0000256" key="4">
    <source>
        <dbReference type="ARBA" id="ARBA00022989"/>
    </source>
</evidence>
<dbReference type="Pfam" id="PF09678">
    <property type="entry name" value="Caa3_CtaG"/>
    <property type="match status" value="1"/>
</dbReference>
<name>A0A084UB00_9HYPH</name>
<evidence type="ECO:0000256" key="5">
    <source>
        <dbReference type="ARBA" id="ARBA00023136"/>
    </source>
</evidence>
<dbReference type="Proteomes" id="UP000053675">
    <property type="component" value="Unassembled WGS sequence"/>
</dbReference>
<keyword evidence="4 6" id="KW-1133">Transmembrane helix</keyword>
<evidence type="ECO:0000256" key="3">
    <source>
        <dbReference type="ARBA" id="ARBA00022692"/>
    </source>
</evidence>
<dbReference type="GO" id="GO:0005886">
    <property type="term" value="C:plasma membrane"/>
    <property type="evidence" value="ECO:0007669"/>
    <property type="project" value="UniProtKB-SubCell"/>
</dbReference>
<sequence length="218" mass="23943">MEPAAHWHVAAPLIGIHKPNSLMFGDTGGDMAEGFLTQHMATHIIAMNLVAPALALLLLRLPKFHLTRAERGLWPALTCQLALLWGWHIPSVFAVAHHSMVLTGLMHTSLFACAIWFWAVVFHTADRSGWQSLSALLITGKLFCLLGVLLTFAPRPLYLPMGGLPEAYPALLADQQLAGLLMLVACPLTYVLAAVIIAARWTGRLEEAPNWLPHRGRR</sequence>
<dbReference type="RefSeq" id="WP_051913815.1">
    <property type="nucleotide sequence ID" value="NZ_JMQM01000001.1"/>
</dbReference>
<feature type="transmembrane region" description="Helical" evidence="6">
    <location>
        <begin position="177"/>
        <end position="199"/>
    </location>
</feature>
<dbReference type="AlphaFoldDB" id="A0A084UB00"/>
<dbReference type="PATRIC" id="fig|472175.3.peg.1173"/>
<evidence type="ECO:0000256" key="6">
    <source>
        <dbReference type="SAM" id="Phobius"/>
    </source>
</evidence>
<organism evidence="7 8">
    <name type="scientific">Nitratireductor basaltis</name>
    <dbReference type="NCBI Taxonomy" id="472175"/>
    <lineage>
        <taxon>Bacteria</taxon>
        <taxon>Pseudomonadati</taxon>
        <taxon>Pseudomonadota</taxon>
        <taxon>Alphaproteobacteria</taxon>
        <taxon>Hyphomicrobiales</taxon>
        <taxon>Phyllobacteriaceae</taxon>
        <taxon>Nitratireductor</taxon>
    </lineage>
</organism>